<feature type="domain" description="CHAT" evidence="1">
    <location>
        <begin position="941"/>
        <end position="1213"/>
    </location>
</feature>
<dbReference type="EMBL" id="KN880506">
    <property type="protein sequence ID" value="KIY68290.1"/>
    <property type="molecule type" value="Genomic_DNA"/>
</dbReference>
<dbReference type="STRING" id="1314674.A0A0D7BDM5"/>
<name>A0A0D7BDM5_9AGAR</name>
<dbReference type="PANTHER" id="PTHR10098">
    <property type="entry name" value="RAPSYN-RELATED"/>
    <property type="match status" value="1"/>
</dbReference>
<organism evidence="2 3">
    <name type="scientific">Cylindrobasidium torrendii FP15055 ss-10</name>
    <dbReference type="NCBI Taxonomy" id="1314674"/>
    <lineage>
        <taxon>Eukaryota</taxon>
        <taxon>Fungi</taxon>
        <taxon>Dikarya</taxon>
        <taxon>Basidiomycota</taxon>
        <taxon>Agaricomycotina</taxon>
        <taxon>Agaricomycetes</taxon>
        <taxon>Agaricomycetidae</taxon>
        <taxon>Agaricales</taxon>
        <taxon>Marasmiineae</taxon>
        <taxon>Physalacriaceae</taxon>
        <taxon>Cylindrobasidium</taxon>
    </lineage>
</organism>
<proteinExistence type="predicted"/>
<dbReference type="Gene3D" id="1.25.40.10">
    <property type="entry name" value="Tetratricopeptide repeat domain"/>
    <property type="match status" value="2"/>
</dbReference>
<evidence type="ECO:0000313" key="3">
    <source>
        <dbReference type="Proteomes" id="UP000054007"/>
    </source>
</evidence>
<accession>A0A0D7BDM5</accession>
<dbReference type="OrthoDB" id="9991317at2759"/>
<protein>
    <recommendedName>
        <fullName evidence="1">CHAT domain-containing protein</fullName>
    </recommendedName>
</protein>
<reference evidence="2 3" key="1">
    <citation type="journal article" date="2015" name="Fungal Genet. Biol.">
        <title>Evolution of novel wood decay mechanisms in Agaricales revealed by the genome sequences of Fistulina hepatica and Cylindrobasidium torrendii.</title>
        <authorList>
            <person name="Floudas D."/>
            <person name="Held B.W."/>
            <person name="Riley R."/>
            <person name="Nagy L.G."/>
            <person name="Koehler G."/>
            <person name="Ransdell A.S."/>
            <person name="Younus H."/>
            <person name="Chow J."/>
            <person name="Chiniquy J."/>
            <person name="Lipzen A."/>
            <person name="Tritt A."/>
            <person name="Sun H."/>
            <person name="Haridas S."/>
            <person name="LaButti K."/>
            <person name="Ohm R.A."/>
            <person name="Kues U."/>
            <person name="Blanchette R.A."/>
            <person name="Grigoriev I.V."/>
            <person name="Minto R.E."/>
            <person name="Hibbett D.S."/>
        </authorList>
    </citation>
    <scope>NUCLEOTIDE SEQUENCE [LARGE SCALE GENOMIC DNA]</scope>
    <source>
        <strain evidence="2 3">FP15055 ss-10</strain>
    </source>
</reference>
<gene>
    <name evidence="2" type="ORF">CYLTODRAFT_489937</name>
</gene>
<dbReference type="Proteomes" id="UP000054007">
    <property type="component" value="Unassembled WGS sequence"/>
</dbReference>
<dbReference type="InterPro" id="IPR011990">
    <property type="entry name" value="TPR-like_helical_dom_sf"/>
</dbReference>
<sequence length="1214" mass="135943">MPCAGFQHFPPHATMEDSAHISTFTHTADAAELHFLAEQLADDDPVKPYHLAAAAEHFEDHFSDTRQVDDIDQAISIRRKVCELTPDEHEDWARRLLMLATCLLSRFAYTQQADDFEQAILVQRKVCQMTPDEHKDQALYRSMLAISLQIRFKLCGSPSDETELLTLLRVAAELDETAWALNRLAEGLFIRFEREFDITDIDEAIEAQKKAVELAPIHDAAEPDGLNFLGDLFSARFKHVGNSTDLDEAILLRRQNVELIRNGDSDKLQYISKLADSLQTRILRARGNPMGTDLDEEVTLRRAAAEYIPNGHAVQARIIMELANALAIRFLAQETNPIGDLKEALSLYRCTAEMKLDDPSARATCLSKLGNTYLGAFVKLSDFSYLEDSIAVQREAVDIMPPEINLRDMAVIEYTLGQTLVECYQRRGDLKDLEEAITLHSRGIASLPDVFTGKQQHIRDLGVCYLKRFDRLGELDDLQRAISLMHRAVDLDSGTRYLVDLAELYERRWWYRKNMHDLDQVIVFRRQSLDAVPSGRLLERRGLMGDLGYCYAIRYRYQGRLEDWEEATALQMSSIEATPDDSPVKRVQLRTWASSLSYRFYHSKNLKDIQDAIAMQKRVVGLTPQGHFERPRVLWTLACRYHAELSSQPSESSFLSASEALREAAYITAGPLTAQFDAATLLRTLYEEFPQFCGPSHNILDVHQRVVDLLPQVAWMGLSVSRRYEELGREIGDAVGAATAAALAANDPERALKWFEGGRAVVWSQTLNLRTPLDGLQKAHPEHAERIREITVTLQQGGYGDRMHTKDMLSMENRLSMEDTLSTDKQASDYRLLADEYGKKVEEVRQLPGFDNFLRPRRIHDLYPAASGGPVVCINMHESRCDALILCNGSVFHVPLPKLSPSIAESMRDEWGSYLGSLGVQSRNYRAGVARDWDDVDPGEILARLWDVVVLPVLKFVTEKIPLDANNTTDGLPHITWCTTGALAFLPLHAAGRYEDGVGDNAFDSIISSYTPTLASLLAAPRKSDDAVSPRIAIAAQPNTPIAALFSPPAIRLLIGQDGTTQNVLEAMSEYRWIHLACHGTQNTSNPAQSAFLLHDRPLSLEELMKTTSNVGELAFLSACETATGDEDVPDEAVHLAAGMLAAGYRSVVATMWEIGDRVAPVVAEAFYQTLLQEMDAGRGMNVAYALHEAVKRVRDRVGKESFAAWVPFVHYGL</sequence>
<keyword evidence="3" id="KW-1185">Reference proteome</keyword>
<dbReference type="InterPro" id="IPR024983">
    <property type="entry name" value="CHAT_dom"/>
</dbReference>
<evidence type="ECO:0000313" key="2">
    <source>
        <dbReference type="EMBL" id="KIY68290.1"/>
    </source>
</evidence>
<evidence type="ECO:0000259" key="1">
    <source>
        <dbReference type="Pfam" id="PF12770"/>
    </source>
</evidence>
<dbReference type="AlphaFoldDB" id="A0A0D7BDM5"/>
<dbReference type="Pfam" id="PF12770">
    <property type="entry name" value="CHAT"/>
    <property type="match status" value="1"/>
</dbReference>
<dbReference type="SUPFAM" id="SSF48452">
    <property type="entry name" value="TPR-like"/>
    <property type="match status" value="2"/>
</dbReference>